<organism evidence="3 4">
    <name type="scientific">Paramecium sonneborni</name>
    <dbReference type="NCBI Taxonomy" id="65129"/>
    <lineage>
        <taxon>Eukaryota</taxon>
        <taxon>Sar</taxon>
        <taxon>Alveolata</taxon>
        <taxon>Ciliophora</taxon>
        <taxon>Intramacronucleata</taxon>
        <taxon>Oligohymenophorea</taxon>
        <taxon>Peniculida</taxon>
        <taxon>Parameciidae</taxon>
        <taxon>Paramecium</taxon>
    </lineage>
</organism>
<keyword evidence="1" id="KW-0677">Repeat</keyword>
<dbReference type="PANTHER" id="PTHR23084:SF263">
    <property type="entry name" value="MORN REPEAT-CONTAINING PROTEIN 1"/>
    <property type="match status" value="1"/>
</dbReference>
<evidence type="ECO:0000313" key="3">
    <source>
        <dbReference type="EMBL" id="CAD8092861.1"/>
    </source>
</evidence>
<dbReference type="InterPro" id="IPR003409">
    <property type="entry name" value="MORN"/>
</dbReference>
<evidence type="ECO:0000256" key="2">
    <source>
        <dbReference type="SAM" id="MobiDB-lite"/>
    </source>
</evidence>
<comment type="caution">
    <text evidence="3">The sequence shown here is derived from an EMBL/GenBank/DDBJ whole genome shotgun (WGS) entry which is preliminary data.</text>
</comment>
<accession>A0A8S1NRK1</accession>
<evidence type="ECO:0008006" key="5">
    <source>
        <dbReference type="Google" id="ProtNLM"/>
    </source>
</evidence>
<reference evidence="3" key="1">
    <citation type="submission" date="2021-01" db="EMBL/GenBank/DDBJ databases">
        <authorList>
            <consortium name="Genoscope - CEA"/>
            <person name="William W."/>
        </authorList>
    </citation>
    <scope>NUCLEOTIDE SEQUENCE</scope>
</reference>
<name>A0A8S1NRK1_9CILI</name>
<feature type="compositionally biased region" description="Polar residues" evidence="2">
    <location>
        <begin position="1"/>
        <end position="20"/>
    </location>
</feature>
<evidence type="ECO:0000313" key="4">
    <source>
        <dbReference type="Proteomes" id="UP000692954"/>
    </source>
</evidence>
<dbReference type="OrthoDB" id="203073at2759"/>
<sequence length="310" mass="36201">MKQKETAPQSKISNEKTMPSDSGIHVHKNTHAKTQIINNKSTSPFSNQRIQTQGNKTQIIQNFYLPLQIKKIRDEILLDKEIHEKAQKKEDAKEWFLGKIIMQRKFGYCKYYKKKQYYYEGQFSCDIKHGKGLIIYEDGTHYQGEFFADKILGDNGMFKDFEDECQKNTKLEKKKLEFPNGAIYQGQVLDGKRHGKGIYTWKDGTKYEGSFENDQINGFGIMEFADSRKYKGEWVNGEMEGFGQFIWPNLEEYKGFYKQSKRNGFGVFKYKSGIRYFGEFLNGLNHGAAVLMQSNHQPKISKWQDGKQIE</sequence>
<proteinExistence type="predicted"/>
<protein>
    <recommendedName>
        <fullName evidence="5">MORN repeat protein</fullName>
    </recommendedName>
</protein>
<dbReference type="PANTHER" id="PTHR23084">
    <property type="entry name" value="PHOSPHATIDYLINOSITOL-4-PHOSPHATE 5-KINASE RELATED"/>
    <property type="match status" value="1"/>
</dbReference>
<evidence type="ECO:0000256" key="1">
    <source>
        <dbReference type="ARBA" id="ARBA00022737"/>
    </source>
</evidence>
<feature type="region of interest" description="Disordered" evidence="2">
    <location>
        <begin position="1"/>
        <end position="25"/>
    </location>
</feature>
<dbReference type="AlphaFoldDB" id="A0A8S1NRK1"/>
<keyword evidence="4" id="KW-1185">Reference proteome</keyword>
<dbReference type="EMBL" id="CAJJDN010000059">
    <property type="protein sequence ID" value="CAD8092861.1"/>
    <property type="molecule type" value="Genomic_DNA"/>
</dbReference>
<dbReference type="SMART" id="SM00698">
    <property type="entry name" value="MORN"/>
    <property type="match status" value="6"/>
</dbReference>
<gene>
    <name evidence="3" type="ORF">PSON_ATCC_30995.1.T0590287</name>
</gene>
<dbReference type="Pfam" id="PF02493">
    <property type="entry name" value="MORN"/>
    <property type="match status" value="5"/>
</dbReference>
<dbReference type="Proteomes" id="UP000692954">
    <property type="component" value="Unassembled WGS sequence"/>
</dbReference>